<dbReference type="AlphaFoldDB" id="A0A3R7FLA0"/>
<keyword evidence="2" id="KW-1185">Reference proteome</keyword>
<organism evidence="1 2">
    <name type="scientific">Clonorchis sinensis</name>
    <name type="common">Chinese liver fluke</name>
    <dbReference type="NCBI Taxonomy" id="79923"/>
    <lineage>
        <taxon>Eukaryota</taxon>
        <taxon>Metazoa</taxon>
        <taxon>Spiralia</taxon>
        <taxon>Lophotrochozoa</taxon>
        <taxon>Platyhelminthes</taxon>
        <taxon>Trematoda</taxon>
        <taxon>Digenea</taxon>
        <taxon>Opisthorchiida</taxon>
        <taxon>Opisthorchiata</taxon>
        <taxon>Opisthorchiidae</taxon>
        <taxon>Clonorchis</taxon>
    </lineage>
</organism>
<reference evidence="1 2" key="2">
    <citation type="journal article" date="2021" name="Genomics">
        <title>High-quality reference genome for Clonorchis sinensis.</title>
        <authorList>
            <person name="Young N.D."/>
            <person name="Stroehlein A.J."/>
            <person name="Kinkar L."/>
            <person name="Wang T."/>
            <person name="Sohn W.M."/>
            <person name="Chang B.C.H."/>
            <person name="Kaur P."/>
            <person name="Weisz D."/>
            <person name="Dudchenko O."/>
            <person name="Aiden E.L."/>
            <person name="Korhonen P.K."/>
            <person name="Gasser R.B."/>
        </authorList>
    </citation>
    <scope>NUCLEOTIDE SEQUENCE [LARGE SCALE GENOMIC DNA]</scope>
    <source>
        <strain evidence="1">Cs-k2</strain>
    </source>
</reference>
<dbReference type="InParanoid" id="A0A3R7FLA0"/>
<accession>A0A3R7FLA0</accession>
<dbReference type="OrthoDB" id="10479854at2759"/>
<dbReference type="EMBL" id="NIRI02000077">
    <property type="protein sequence ID" value="KAG5441120.1"/>
    <property type="molecule type" value="Genomic_DNA"/>
</dbReference>
<dbReference type="Proteomes" id="UP000286415">
    <property type="component" value="Unassembled WGS sequence"/>
</dbReference>
<evidence type="ECO:0000313" key="2">
    <source>
        <dbReference type="Proteomes" id="UP000286415"/>
    </source>
</evidence>
<name>A0A3R7FLA0_CLOSI</name>
<gene>
    <name evidence="1" type="ORF">CSKR_102780</name>
</gene>
<proteinExistence type="predicted"/>
<sequence length="203" mass="22566">MTKLNRSRKSGYPCRTPPSVGQLLERFPYALMSPELKSLNPEPWISEKLTDCRFVKQEGSIDVYSFQTDITLEMEGNTLLPAYVLWKVNRDVGGESGRCRTFVGPVSEPLVSVFPVPGPVNGLTCEELPPKGTTRAGILPGCPSLDRGSREAEVGFEPRTFRLTRNPAESLVDDISRQVNVLHQAASCFSCYDIRDIVTHVYT</sequence>
<reference evidence="1 2" key="1">
    <citation type="journal article" date="2018" name="Biotechnol. Adv.">
        <title>Improved genomic resources and new bioinformatic workflow for the carcinogenic parasite Clonorchis sinensis: Biotechnological implications.</title>
        <authorList>
            <person name="Wang D."/>
            <person name="Korhonen P.K."/>
            <person name="Gasser R.B."/>
            <person name="Young N.D."/>
        </authorList>
    </citation>
    <scope>NUCLEOTIDE SEQUENCE [LARGE SCALE GENOMIC DNA]</scope>
    <source>
        <strain evidence="1">Cs-k2</strain>
    </source>
</reference>
<evidence type="ECO:0000313" key="1">
    <source>
        <dbReference type="EMBL" id="KAG5441120.1"/>
    </source>
</evidence>
<protein>
    <submittedName>
        <fullName evidence="1">Uncharacterized protein</fullName>
    </submittedName>
</protein>
<comment type="caution">
    <text evidence="1">The sequence shown here is derived from an EMBL/GenBank/DDBJ whole genome shotgun (WGS) entry which is preliminary data.</text>
</comment>